<dbReference type="EMBL" id="BMOD01000001">
    <property type="protein sequence ID" value="GGJ19399.1"/>
    <property type="molecule type" value="Genomic_DNA"/>
</dbReference>
<gene>
    <name evidence="1" type="ORF">GCM10008938_01880</name>
</gene>
<sequence length="167" mass="18330">MNAPDPDQRSENLSLETRIAAELTACLEQTAVGAEFKVEPAADLSSALEFYLPQLLSQHHSEWEWESLDGVLTTSAIKLDADTAELSGMCILISDQTVTPFFIRLQLSSSHDSIAAYRVLLGEPGGGRLGISGPICTSDRAQILLITLKERLQNIRWVYRIESTGLL</sequence>
<organism evidence="1 2">
    <name type="scientific">Deinococcus roseus</name>
    <dbReference type="NCBI Taxonomy" id="392414"/>
    <lineage>
        <taxon>Bacteria</taxon>
        <taxon>Thermotogati</taxon>
        <taxon>Deinococcota</taxon>
        <taxon>Deinococci</taxon>
        <taxon>Deinococcales</taxon>
        <taxon>Deinococcaceae</taxon>
        <taxon>Deinococcus</taxon>
    </lineage>
</organism>
<comment type="caution">
    <text evidence="1">The sequence shown here is derived from an EMBL/GenBank/DDBJ whole genome shotgun (WGS) entry which is preliminary data.</text>
</comment>
<keyword evidence="2" id="KW-1185">Reference proteome</keyword>
<evidence type="ECO:0000313" key="2">
    <source>
        <dbReference type="Proteomes" id="UP000632222"/>
    </source>
</evidence>
<dbReference type="RefSeq" id="WP_188998430.1">
    <property type="nucleotide sequence ID" value="NZ_BMOD01000001.1"/>
</dbReference>
<reference evidence="2" key="1">
    <citation type="journal article" date="2019" name="Int. J. Syst. Evol. Microbiol.">
        <title>The Global Catalogue of Microorganisms (GCM) 10K type strain sequencing project: providing services to taxonomists for standard genome sequencing and annotation.</title>
        <authorList>
            <consortium name="The Broad Institute Genomics Platform"/>
            <consortium name="The Broad Institute Genome Sequencing Center for Infectious Disease"/>
            <person name="Wu L."/>
            <person name="Ma J."/>
        </authorList>
    </citation>
    <scope>NUCLEOTIDE SEQUENCE [LARGE SCALE GENOMIC DNA]</scope>
    <source>
        <strain evidence="2">JCM 14370</strain>
    </source>
</reference>
<evidence type="ECO:0000313" key="1">
    <source>
        <dbReference type="EMBL" id="GGJ19399.1"/>
    </source>
</evidence>
<proteinExistence type="predicted"/>
<name>A0ABQ2CU06_9DEIO</name>
<accession>A0ABQ2CU06</accession>
<protein>
    <submittedName>
        <fullName evidence="1">Uncharacterized protein</fullName>
    </submittedName>
</protein>
<dbReference type="Proteomes" id="UP000632222">
    <property type="component" value="Unassembled WGS sequence"/>
</dbReference>